<keyword evidence="1" id="KW-0880">Kelch repeat</keyword>
<dbReference type="PANTHER" id="PTHR46093:SF18">
    <property type="entry name" value="FIBRONECTIN TYPE-III DOMAIN-CONTAINING PROTEIN"/>
    <property type="match status" value="1"/>
</dbReference>
<dbReference type="PANTHER" id="PTHR46093">
    <property type="entry name" value="ACYL-COA-BINDING DOMAIN-CONTAINING PROTEIN 5"/>
    <property type="match status" value="1"/>
</dbReference>
<reference evidence="4" key="1">
    <citation type="journal article" date="2022" name="bioRxiv">
        <title>Genomics of Preaxostyla Flagellates Illuminates Evolutionary Transitions and the Path Towards Mitochondrial Loss.</title>
        <authorList>
            <person name="Novak L.V.F."/>
            <person name="Treitli S.C."/>
            <person name="Pyrih J."/>
            <person name="Halakuc P."/>
            <person name="Pipaliya S.V."/>
            <person name="Vacek V."/>
            <person name="Brzon O."/>
            <person name="Soukal P."/>
            <person name="Eme L."/>
            <person name="Dacks J.B."/>
            <person name="Karnkowska A."/>
            <person name="Elias M."/>
            <person name="Hampl V."/>
        </authorList>
    </citation>
    <scope>NUCLEOTIDE SEQUENCE</scope>
    <source>
        <strain evidence="4">RCP-MX</strain>
    </source>
</reference>
<evidence type="ECO:0000313" key="5">
    <source>
        <dbReference type="Proteomes" id="UP001141327"/>
    </source>
</evidence>
<dbReference type="Pfam" id="PF24681">
    <property type="entry name" value="Kelch_KLHDC2_KLHL20_DRC7"/>
    <property type="match status" value="2"/>
</dbReference>
<comment type="caution">
    <text evidence="4">The sequence shown here is derived from an EMBL/GenBank/DDBJ whole genome shotgun (WGS) entry which is preliminary data.</text>
</comment>
<protein>
    <recommendedName>
        <fullName evidence="6">Galactose oxidase</fullName>
    </recommendedName>
</protein>
<name>A0ABQ8U9H0_9EUKA</name>
<evidence type="ECO:0008006" key="6">
    <source>
        <dbReference type="Google" id="ProtNLM"/>
    </source>
</evidence>
<keyword evidence="2" id="KW-0677">Repeat</keyword>
<feature type="compositionally biased region" description="Polar residues" evidence="3">
    <location>
        <begin position="1"/>
        <end position="16"/>
    </location>
</feature>
<sequence>MSRPTSVASRPASSMQGSPSPTPLPGGLASTLFVPPPARIPIDQYSAFSTPSARYGHACAAIPHPQHGPASTGDVLLVGGVTGDGTSLMDVHLLTLAPEGEGMPRWTPIPCNATPHPQPPHQLLVPSEAPTPRHYHSVVIYGRLAYVFGGWNGEDIYSSMYVLDLDTYHWWQPPNNTTGVITVPKDDMAPPPEPVASTPVDPAKRESPLPRQWHNACMLGNTKYICYFGSWGVRAEHQVHLFNTETMAWIKPKPKGDIPPSLYGHSACGMDQSPDVYVFGGSEGAVGRSNLVRHLHFEGDGMSQAVWTTIAQASAPGLPQPRARTNHAACICGTYMYISGGWDDIRHLDDIWALNLRPSSPPFTHPTQPGVITHTFHVLPTHAHCSLSVRRLTHA</sequence>
<gene>
    <name evidence="4" type="ORF">PAPYR_11113</name>
</gene>
<evidence type="ECO:0000256" key="3">
    <source>
        <dbReference type="SAM" id="MobiDB-lite"/>
    </source>
</evidence>
<organism evidence="4 5">
    <name type="scientific">Paratrimastix pyriformis</name>
    <dbReference type="NCBI Taxonomy" id="342808"/>
    <lineage>
        <taxon>Eukaryota</taxon>
        <taxon>Metamonada</taxon>
        <taxon>Preaxostyla</taxon>
        <taxon>Paratrimastigidae</taxon>
        <taxon>Paratrimastix</taxon>
    </lineage>
</organism>
<evidence type="ECO:0000313" key="4">
    <source>
        <dbReference type="EMBL" id="KAJ4454232.1"/>
    </source>
</evidence>
<accession>A0ABQ8U9H0</accession>
<evidence type="ECO:0000256" key="2">
    <source>
        <dbReference type="ARBA" id="ARBA00022737"/>
    </source>
</evidence>
<proteinExistence type="predicted"/>
<dbReference type="Gene3D" id="2.120.10.80">
    <property type="entry name" value="Kelch-type beta propeller"/>
    <property type="match status" value="2"/>
</dbReference>
<dbReference type="Proteomes" id="UP001141327">
    <property type="component" value="Unassembled WGS sequence"/>
</dbReference>
<dbReference type="InterPro" id="IPR015915">
    <property type="entry name" value="Kelch-typ_b-propeller"/>
</dbReference>
<evidence type="ECO:0000256" key="1">
    <source>
        <dbReference type="ARBA" id="ARBA00022441"/>
    </source>
</evidence>
<keyword evidence="5" id="KW-1185">Reference proteome</keyword>
<dbReference type="SUPFAM" id="SSF117281">
    <property type="entry name" value="Kelch motif"/>
    <property type="match status" value="1"/>
</dbReference>
<feature type="region of interest" description="Disordered" evidence="3">
    <location>
        <begin position="1"/>
        <end position="30"/>
    </location>
</feature>
<dbReference type="EMBL" id="JAPMOS010000173">
    <property type="protein sequence ID" value="KAJ4454232.1"/>
    <property type="molecule type" value="Genomic_DNA"/>
</dbReference>